<accession>N0BA85</accession>
<sequence length="265" mass="29715">MADTSKPGPGPLVIVRSLIYFAVFYVVTTLYLVLGSWLLVGPRRWAMKGLELHGRTCVWLLRLICGTKLQVRGRQHLPKSGCLVIAKHQSAWDTFGLISLFRDPAIVLKDELKWIPFYGWFCVKFEHILVKREKASAALKALIRDAKQRISIGREVVIFPEGTRTVPGSPPDYKPGYIALYEALNVVTVPMALNSGLFWPRRSLWRYPGTIVVEFLPSLPPGLPRAEFRTRIETAIEDASRQLIKEAAMAPSPPPLAREATRASA</sequence>
<dbReference type="CDD" id="cd07989">
    <property type="entry name" value="LPLAT_AGPAT-like"/>
    <property type="match status" value="1"/>
</dbReference>
<evidence type="ECO:0000256" key="2">
    <source>
        <dbReference type="ARBA" id="ARBA00022679"/>
    </source>
</evidence>
<name>N0BA85_9HYPH</name>
<keyword evidence="7" id="KW-1185">Reference proteome</keyword>
<keyword evidence="2 6" id="KW-0808">Transferase</keyword>
<dbReference type="RefSeq" id="WP_015599198.1">
    <property type="nucleotide sequence ID" value="NC_021172.1"/>
</dbReference>
<dbReference type="SUPFAM" id="SSF69593">
    <property type="entry name" value="Glycerol-3-phosphate (1)-acyltransferase"/>
    <property type="match status" value="1"/>
</dbReference>
<evidence type="ECO:0000256" key="3">
    <source>
        <dbReference type="ARBA" id="ARBA00023315"/>
    </source>
</evidence>
<comment type="pathway">
    <text evidence="1">Lipid metabolism.</text>
</comment>
<proteinExistence type="predicted"/>
<dbReference type="KEGG" id="hdt:HYPDE_37553"/>
<dbReference type="PANTHER" id="PTHR10434:SF40">
    <property type="entry name" value="1-ACYL-SN-GLYCEROL-3-PHOSPHATE ACYLTRANSFERASE"/>
    <property type="match status" value="1"/>
</dbReference>
<dbReference type="Proteomes" id="UP000005952">
    <property type="component" value="Chromosome"/>
</dbReference>
<keyword evidence="3 6" id="KW-0012">Acyltransferase</keyword>
<dbReference type="OrthoDB" id="5290997at2"/>
<evidence type="ECO:0000256" key="1">
    <source>
        <dbReference type="ARBA" id="ARBA00005189"/>
    </source>
</evidence>
<dbReference type="HOGENOM" id="CLU_027938_5_1_5"/>
<dbReference type="PANTHER" id="PTHR10434">
    <property type="entry name" value="1-ACYL-SN-GLYCEROL-3-PHOSPHATE ACYLTRANSFERASE"/>
    <property type="match status" value="1"/>
</dbReference>
<dbReference type="AlphaFoldDB" id="N0BA85"/>
<protein>
    <submittedName>
        <fullName evidence="6">Phospholipid/glycerol acyltransferase</fullName>
    </submittedName>
</protein>
<dbReference type="Pfam" id="PF01553">
    <property type="entry name" value="Acyltransferase"/>
    <property type="match status" value="1"/>
</dbReference>
<reference evidence="6 7" key="1">
    <citation type="journal article" date="2013" name="Genome Announc.">
        <title>Genome sequences for three denitrifying bacterial strains isolated from a uranium- and nitrate-contaminated subsurface environment.</title>
        <authorList>
            <person name="Venkatramanan R."/>
            <person name="Prakash O."/>
            <person name="Woyke T."/>
            <person name="Chain P."/>
            <person name="Goodwin L.A."/>
            <person name="Watson D."/>
            <person name="Brooks S."/>
            <person name="Kostka J.E."/>
            <person name="Green S.J."/>
        </authorList>
    </citation>
    <scope>NUCLEOTIDE SEQUENCE [LARGE SCALE GENOMIC DNA]</scope>
    <source>
        <strain evidence="6 7">1NES1</strain>
    </source>
</reference>
<evidence type="ECO:0000259" key="5">
    <source>
        <dbReference type="SMART" id="SM00563"/>
    </source>
</evidence>
<dbReference type="STRING" id="670307.HYPDE_37553"/>
<dbReference type="InterPro" id="IPR002123">
    <property type="entry name" value="Plipid/glycerol_acylTrfase"/>
</dbReference>
<evidence type="ECO:0000256" key="4">
    <source>
        <dbReference type="SAM" id="Phobius"/>
    </source>
</evidence>
<dbReference type="GO" id="GO:0006654">
    <property type="term" value="P:phosphatidic acid biosynthetic process"/>
    <property type="evidence" value="ECO:0007669"/>
    <property type="project" value="TreeGrafter"/>
</dbReference>
<evidence type="ECO:0000313" key="6">
    <source>
        <dbReference type="EMBL" id="AGK59182.1"/>
    </source>
</evidence>
<feature type="domain" description="Phospholipid/glycerol acyltransferase" evidence="5">
    <location>
        <begin position="82"/>
        <end position="196"/>
    </location>
</feature>
<keyword evidence="4" id="KW-0472">Membrane</keyword>
<feature type="transmembrane region" description="Helical" evidence="4">
    <location>
        <begin position="18"/>
        <end position="40"/>
    </location>
</feature>
<dbReference type="eggNOG" id="COG0204">
    <property type="taxonomic scope" value="Bacteria"/>
</dbReference>
<organism evidence="6 7">
    <name type="scientific">Hyphomicrobium denitrificans 1NES1</name>
    <dbReference type="NCBI Taxonomy" id="670307"/>
    <lineage>
        <taxon>Bacteria</taxon>
        <taxon>Pseudomonadati</taxon>
        <taxon>Pseudomonadota</taxon>
        <taxon>Alphaproteobacteria</taxon>
        <taxon>Hyphomicrobiales</taxon>
        <taxon>Hyphomicrobiaceae</taxon>
        <taxon>Hyphomicrobium</taxon>
    </lineage>
</organism>
<evidence type="ECO:0000313" key="7">
    <source>
        <dbReference type="Proteomes" id="UP000005952"/>
    </source>
</evidence>
<dbReference type="EMBL" id="CP005587">
    <property type="protein sequence ID" value="AGK59182.1"/>
    <property type="molecule type" value="Genomic_DNA"/>
</dbReference>
<gene>
    <name evidence="6" type="ORF">HYPDE_37553</name>
</gene>
<keyword evidence="4" id="KW-0812">Transmembrane</keyword>
<dbReference type="GO" id="GO:0003841">
    <property type="term" value="F:1-acylglycerol-3-phosphate O-acyltransferase activity"/>
    <property type="evidence" value="ECO:0007669"/>
    <property type="project" value="TreeGrafter"/>
</dbReference>
<keyword evidence="4" id="KW-1133">Transmembrane helix</keyword>
<dbReference type="SMART" id="SM00563">
    <property type="entry name" value="PlsC"/>
    <property type="match status" value="1"/>
</dbReference>